<keyword evidence="1" id="KW-1133">Transmembrane helix</keyword>
<evidence type="ECO:0000313" key="3">
    <source>
        <dbReference type="EMBL" id="VAH10405.1"/>
    </source>
</evidence>
<sequence length="103" mass="12182">MIMRFTLPDDVMSAMEIFGHVRELDWYPNIFIVYHILFTVLVTVAWLERIFSEVELLKKYLRSTITQERLNGLATLCMEEKLLDGIDIDLIICDFASRNVRRI</sequence>
<organism evidence="3 4">
    <name type="scientific">Triticum turgidum subsp. durum</name>
    <name type="common">Durum wheat</name>
    <name type="synonym">Triticum durum</name>
    <dbReference type="NCBI Taxonomy" id="4567"/>
    <lineage>
        <taxon>Eukaryota</taxon>
        <taxon>Viridiplantae</taxon>
        <taxon>Streptophyta</taxon>
        <taxon>Embryophyta</taxon>
        <taxon>Tracheophyta</taxon>
        <taxon>Spermatophyta</taxon>
        <taxon>Magnoliopsida</taxon>
        <taxon>Liliopsida</taxon>
        <taxon>Poales</taxon>
        <taxon>Poaceae</taxon>
        <taxon>BOP clade</taxon>
        <taxon>Pooideae</taxon>
        <taxon>Triticodae</taxon>
        <taxon>Triticeae</taxon>
        <taxon>Triticinae</taxon>
        <taxon>Triticum</taxon>
    </lineage>
</organism>
<dbReference type="PANTHER" id="PTHR45749">
    <property type="match status" value="1"/>
</dbReference>
<feature type="transmembrane region" description="Helical" evidence="1">
    <location>
        <begin position="26"/>
        <end position="47"/>
    </location>
</feature>
<dbReference type="EMBL" id="LT934111">
    <property type="protein sequence ID" value="VAH10405.1"/>
    <property type="molecule type" value="Genomic_DNA"/>
</dbReference>
<dbReference type="InterPro" id="IPR008906">
    <property type="entry name" value="HATC_C_dom"/>
</dbReference>
<dbReference type="Gramene" id="TRITD1Av1G208980.1">
    <property type="protein sequence ID" value="TRITD1Av1G208980.1"/>
    <property type="gene ID" value="TRITD1Av1G208980"/>
</dbReference>
<keyword evidence="1" id="KW-0472">Membrane</keyword>
<dbReference type="Proteomes" id="UP000324705">
    <property type="component" value="Chromosome 1A"/>
</dbReference>
<evidence type="ECO:0000259" key="2">
    <source>
        <dbReference type="Pfam" id="PF05699"/>
    </source>
</evidence>
<reference evidence="3 4" key="1">
    <citation type="submission" date="2017-09" db="EMBL/GenBank/DDBJ databases">
        <authorList>
            <consortium name="International Durum Wheat Genome Sequencing Consortium (IDWGSC)"/>
            <person name="Milanesi L."/>
        </authorList>
    </citation>
    <scope>NUCLEOTIDE SEQUENCE [LARGE SCALE GENOMIC DNA]</scope>
    <source>
        <strain evidence="4">cv. Svevo</strain>
    </source>
</reference>
<dbReference type="AlphaFoldDB" id="A0A9R0V143"/>
<accession>A0A9R0V143</accession>
<dbReference type="PANTHER" id="PTHR45749:SF24">
    <property type="entry name" value="TTF-TYPE DOMAIN-CONTAINING PROTEIN"/>
    <property type="match status" value="1"/>
</dbReference>
<proteinExistence type="predicted"/>
<dbReference type="Pfam" id="PF05699">
    <property type="entry name" value="Dimer_Tnp_hAT"/>
    <property type="match status" value="1"/>
</dbReference>
<evidence type="ECO:0000313" key="4">
    <source>
        <dbReference type="Proteomes" id="UP000324705"/>
    </source>
</evidence>
<keyword evidence="1" id="KW-0812">Transmembrane</keyword>
<dbReference type="OMA" id="WYPNIFI"/>
<feature type="domain" description="HAT C-terminal dimerisation" evidence="2">
    <location>
        <begin position="26"/>
        <end position="81"/>
    </location>
</feature>
<evidence type="ECO:0000256" key="1">
    <source>
        <dbReference type="SAM" id="Phobius"/>
    </source>
</evidence>
<dbReference type="GO" id="GO:0046983">
    <property type="term" value="F:protein dimerization activity"/>
    <property type="evidence" value="ECO:0007669"/>
    <property type="project" value="InterPro"/>
</dbReference>
<name>A0A9R0V143_TRITD</name>
<keyword evidence="4" id="KW-1185">Reference proteome</keyword>
<gene>
    <name evidence="3" type="ORF">TRITD_1Av1G208980</name>
</gene>
<protein>
    <recommendedName>
        <fullName evidence="2">HAT C-terminal dimerisation domain-containing protein</fullName>
    </recommendedName>
</protein>